<protein>
    <recommendedName>
        <fullName evidence="7">Ig-like domain-containing protein</fullName>
    </recommendedName>
</protein>
<dbReference type="PROSITE" id="PS50835">
    <property type="entry name" value="IG_LIKE"/>
    <property type="match status" value="1"/>
</dbReference>
<keyword evidence="9" id="KW-1185">Reference proteome</keyword>
<dbReference type="SMART" id="SM00409">
    <property type="entry name" value="IG"/>
    <property type="match status" value="1"/>
</dbReference>
<reference evidence="8 9" key="1">
    <citation type="submission" date="2020-02" db="EMBL/GenBank/DDBJ databases">
        <title>Esox lucius (northern pike) genome, fEsoLuc1, primary haplotype.</title>
        <authorList>
            <person name="Myers G."/>
            <person name="Karagic N."/>
            <person name="Meyer A."/>
            <person name="Pippel M."/>
            <person name="Reichard M."/>
            <person name="Winkler S."/>
            <person name="Tracey A."/>
            <person name="Sims Y."/>
            <person name="Howe K."/>
            <person name="Rhie A."/>
            <person name="Formenti G."/>
            <person name="Durbin R."/>
            <person name="Fedrigo O."/>
            <person name="Jarvis E.D."/>
        </authorList>
    </citation>
    <scope>NUCLEOTIDE SEQUENCE [LARGE SCALE GENOMIC DNA]</scope>
</reference>
<feature type="region of interest" description="Disordered" evidence="4">
    <location>
        <begin position="210"/>
        <end position="233"/>
    </location>
</feature>
<keyword evidence="6" id="KW-0732">Signal</keyword>
<dbReference type="InterPro" id="IPR036179">
    <property type="entry name" value="Ig-like_dom_sf"/>
</dbReference>
<evidence type="ECO:0000256" key="4">
    <source>
        <dbReference type="SAM" id="MobiDB-lite"/>
    </source>
</evidence>
<reference evidence="8" key="3">
    <citation type="submission" date="2025-09" db="UniProtKB">
        <authorList>
            <consortium name="Ensembl"/>
        </authorList>
    </citation>
    <scope>IDENTIFICATION</scope>
</reference>
<keyword evidence="5" id="KW-1133">Transmembrane helix</keyword>
<feature type="signal peptide" evidence="6">
    <location>
        <begin position="1"/>
        <end position="32"/>
    </location>
</feature>
<dbReference type="GO" id="GO:0004888">
    <property type="term" value="F:transmembrane signaling receptor activity"/>
    <property type="evidence" value="ECO:0007669"/>
    <property type="project" value="TreeGrafter"/>
</dbReference>
<dbReference type="InterPro" id="IPR003599">
    <property type="entry name" value="Ig_sub"/>
</dbReference>
<feature type="transmembrane region" description="Helical" evidence="5">
    <location>
        <begin position="177"/>
        <end position="199"/>
    </location>
</feature>
<dbReference type="Proteomes" id="UP000265140">
    <property type="component" value="Chromosome 9"/>
</dbReference>
<feature type="domain" description="Ig-like" evidence="7">
    <location>
        <begin position="41"/>
        <end position="132"/>
    </location>
</feature>
<dbReference type="PANTHER" id="PTHR11860">
    <property type="entry name" value="POLYMERIC-IMMUNOGLOBULIN RECEPTOR"/>
    <property type="match status" value="1"/>
</dbReference>
<keyword evidence="3 5" id="KW-0472">Membrane</keyword>
<dbReference type="AlphaFoldDB" id="A0AAY5K865"/>
<dbReference type="Pfam" id="PF07686">
    <property type="entry name" value="V-set"/>
    <property type="match status" value="1"/>
</dbReference>
<evidence type="ECO:0000256" key="5">
    <source>
        <dbReference type="SAM" id="Phobius"/>
    </source>
</evidence>
<comment type="subcellular location">
    <subcellularLocation>
        <location evidence="1">Membrane</location>
    </subcellularLocation>
</comment>
<feature type="compositionally biased region" description="Polar residues" evidence="4">
    <location>
        <begin position="211"/>
        <end position="233"/>
    </location>
</feature>
<dbReference type="SUPFAM" id="SSF48726">
    <property type="entry name" value="Immunoglobulin"/>
    <property type="match status" value="1"/>
</dbReference>
<feature type="chain" id="PRO_5044341116" description="Ig-like domain-containing protein" evidence="6">
    <location>
        <begin position="33"/>
        <end position="333"/>
    </location>
</feature>
<sequence>MMRESRHETENMMRRFISVSHVLLCAGVCVTSEVITRRGQEGGSTSIECPYDQGWETYPKYFYKGIWAHKVPVIQSNQPSSWTSNGRYSLYDDRKRRVFTVIISNLTLQDTDTYWCFIDGWGSDHQTEVNLTVDQESSPTPSRPILMATDSSHSATGLVLIGNLLYSGDGLVLIGNLVYSGVGLVLVLLLLGLLLFIFFRKRRQRAKRSTVSKNSARTLVPDSTTANQDPHLVTNPTYCTETNQNPDTHDIMTDYATSTSQHPDLNIYSNIDSSTVAQSSVNYDPVNLPMDPSYLHYAVVSFSKDSDSLDLPDPQHSTVDVSLMYSAINHFKM</sequence>
<dbReference type="Ensembl" id="ENSELUT00000088009.1">
    <property type="protein sequence ID" value="ENSELUP00000085379.1"/>
    <property type="gene ID" value="ENSELUG00000013951.3"/>
</dbReference>
<name>A0AAY5K865_ESOLU</name>
<dbReference type="InterPro" id="IPR050671">
    <property type="entry name" value="CD300_family_receptors"/>
</dbReference>
<organism evidence="8 9">
    <name type="scientific">Esox lucius</name>
    <name type="common">Northern pike</name>
    <dbReference type="NCBI Taxonomy" id="8010"/>
    <lineage>
        <taxon>Eukaryota</taxon>
        <taxon>Metazoa</taxon>
        <taxon>Chordata</taxon>
        <taxon>Craniata</taxon>
        <taxon>Vertebrata</taxon>
        <taxon>Euteleostomi</taxon>
        <taxon>Actinopterygii</taxon>
        <taxon>Neopterygii</taxon>
        <taxon>Teleostei</taxon>
        <taxon>Protacanthopterygii</taxon>
        <taxon>Esociformes</taxon>
        <taxon>Esocidae</taxon>
        <taxon>Esox</taxon>
    </lineage>
</organism>
<evidence type="ECO:0000256" key="2">
    <source>
        <dbReference type="ARBA" id="ARBA00022692"/>
    </source>
</evidence>
<evidence type="ECO:0000256" key="6">
    <source>
        <dbReference type="SAM" id="SignalP"/>
    </source>
</evidence>
<evidence type="ECO:0000256" key="1">
    <source>
        <dbReference type="ARBA" id="ARBA00004370"/>
    </source>
</evidence>
<evidence type="ECO:0000313" key="8">
    <source>
        <dbReference type="Ensembl" id="ENSELUP00000085379.1"/>
    </source>
</evidence>
<dbReference type="GeneTree" id="ENSGT00950000182977"/>
<dbReference type="InterPro" id="IPR013783">
    <property type="entry name" value="Ig-like_fold"/>
</dbReference>
<dbReference type="Gene3D" id="2.60.40.10">
    <property type="entry name" value="Immunoglobulins"/>
    <property type="match status" value="1"/>
</dbReference>
<evidence type="ECO:0000259" key="7">
    <source>
        <dbReference type="PROSITE" id="PS50835"/>
    </source>
</evidence>
<accession>A0AAY5K865</accession>
<evidence type="ECO:0000313" key="9">
    <source>
        <dbReference type="Proteomes" id="UP000265140"/>
    </source>
</evidence>
<dbReference type="PANTHER" id="PTHR11860:SF118">
    <property type="entry name" value="CMRF35-LIKE MOLECULE 3-RELATED"/>
    <property type="match status" value="1"/>
</dbReference>
<evidence type="ECO:0000256" key="3">
    <source>
        <dbReference type="ARBA" id="ARBA00023136"/>
    </source>
</evidence>
<reference evidence="8" key="2">
    <citation type="submission" date="2025-08" db="UniProtKB">
        <authorList>
            <consortium name="Ensembl"/>
        </authorList>
    </citation>
    <scope>IDENTIFICATION</scope>
</reference>
<proteinExistence type="predicted"/>
<dbReference type="GO" id="GO:0005886">
    <property type="term" value="C:plasma membrane"/>
    <property type="evidence" value="ECO:0007669"/>
    <property type="project" value="TreeGrafter"/>
</dbReference>
<dbReference type="InterPro" id="IPR013106">
    <property type="entry name" value="Ig_V-set"/>
</dbReference>
<keyword evidence="2 5" id="KW-0812">Transmembrane</keyword>
<dbReference type="InterPro" id="IPR007110">
    <property type="entry name" value="Ig-like_dom"/>
</dbReference>